<comment type="similarity">
    <text evidence="1">Belongs to the sulfatase family.</text>
</comment>
<name>A0A1H8R1S9_9EURY</name>
<dbReference type="Pfam" id="PF00884">
    <property type="entry name" value="Sulfatase"/>
    <property type="match status" value="1"/>
</dbReference>
<dbReference type="EMBL" id="FOCX01000015">
    <property type="protein sequence ID" value="SEO60286.1"/>
    <property type="molecule type" value="Genomic_DNA"/>
</dbReference>
<keyword evidence="5" id="KW-1185">Reference proteome</keyword>
<reference evidence="5" key="1">
    <citation type="submission" date="2016-10" db="EMBL/GenBank/DDBJ databases">
        <authorList>
            <person name="Varghese N."/>
            <person name="Submissions S."/>
        </authorList>
    </citation>
    <scope>NUCLEOTIDE SEQUENCE [LARGE SCALE GENOMIC DNA]</scope>
    <source>
        <strain evidence="5">IBRC-M 10043</strain>
    </source>
</reference>
<protein>
    <submittedName>
        <fullName evidence="4">Arylsulfatase A</fullName>
    </submittedName>
</protein>
<dbReference type="PANTHER" id="PTHR42693:SF33">
    <property type="entry name" value="ARYLSULFATASE"/>
    <property type="match status" value="1"/>
</dbReference>
<accession>A0A1H8R1S9</accession>
<dbReference type="PANTHER" id="PTHR42693">
    <property type="entry name" value="ARYLSULFATASE FAMILY MEMBER"/>
    <property type="match status" value="1"/>
</dbReference>
<evidence type="ECO:0000313" key="5">
    <source>
        <dbReference type="Proteomes" id="UP000198775"/>
    </source>
</evidence>
<feature type="modified residue" description="3-oxoalanine (Ser)" evidence="2">
    <location>
        <position position="52"/>
    </location>
</feature>
<organism evidence="4 5">
    <name type="scientific">Halorientalis persicus</name>
    <dbReference type="NCBI Taxonomy" id="1367881"/>
    <lineage>
        <taxon>Archaea</taxon>
        <taxon>Methanobacteriati</taxon>
        <taxon>Methanobacteriota</taxon>
        <taxon>Stenosarchaea group</taxon>
        <taxon>Halobacteria</taxon>
        <taxon>Halobacteriales</taxon>
        <taxon>Haloarculaceae</taxon>
        <taxon>Halorientalis</taxon>
    </lineage>
</organism>
<sequence length="478" mass="53420">MADTNVLLVVMDSVRARNCSLLGHHNETTPNLDTLADEATVYTQARSPGTWSLPSHTSMFTGLHVEEHGIRRAHHRFTGQTFWDEIPHRTGVFSENMWITDMGVGLEDPFDAIHGQQNVLFQEGLDPGNFALSEGQGQYVKYLKRCLSHDYPLKSALNGLYIKAAWDFPQLLPDGHTTGTPAEVYTDLFTEWIDERTDGWGACINYMDAHLPYEPEAEFDEWDDGTARKLQDDCGDQVWSFNGGEKPVWQMRGFESLYDGAIAQIDHEVGRLVDALKARGEWDDTLLIVTADHGEGFGEPSEVRPDAIITGHGAGIHELQLHVPLLVKFPGQETGATHDEPVSLTDTPHVVRAALNGDWETDEYVTEGPVLASSHGLEEPMEERASKLVDDLWLYNGDYRALYTDRGDHVEKQITWRDDYESVVDVFDAQVSRVFRGESAPNVREAFTELADAGIRESAGDVDVSGATEQRLEDLGYM</sequence>
<dbReference type="Gene3D" id="3.40.720.10">
    <property type="entry name" value="Alkaline Phosphatase, subunit A"/>
    <property type="match status" value="1"/>
</dbReference>
<dbReference type="GO" id="GO:0004065">
    <property type="term" value="F:arylsulfatase activity"/>
    <property type="evidence" value="ECO:0007669"/>
    <property type="project" value="TreeGrafter"/>
</dbReference>
<dbReference type="InterPro" id="IPR050738">
    <property type="entry name" value="Sulfatase"/>
</dbReference>
<dbReference type="AlphaFoldDB" id="A0A1H8R1S9"/>
<dbReference type="InterPro" id="IPR017850">
    <property type="entry name" value="Alkaline_phosphatase_core_sf"/>
</dbReference>
<dbReference type="Proteomes" id="UP000198775">
    <property type="component" value="Unassembled WGS sequence"/>
</dbReference>
<gene>
    <name evidence="4" type="ORF">SAMN05216388_101550</name>
</gene>
<dbReference type="RefSeq" id="WP_092661695.1">
    <property type="nucleotide sequence ID" value="NZ_FOCX01000015.1"/>
</dbReference>
<comment type="PTM">
    <text evidence="2">The conversion to 3-oxoalanine (also known as C-formylglycine, FGly), of a serine or cysteine residue in prokaryotes and of a cysteine residue in eukaryotes, is critical for catalytic activity.</text>
</comment>
<proteinExistence type="inferred from homology"/>
<dbReference type="CDD" id="cd16148">
    <property type="entry name" value="sulfatase_like"/>
    <property type="match status" value="1"/>
</dbReference>
<feature type="domain" description="Sulfatase N-terminal" evidence="3">
    <location>
        <begin position="5"/>
        <end position="349"/>
    </location>
</feature>
<dbReference type="OrthoDB" id="102174at2157"/>
<evidence type="ECO:0000256" key="1">
    <source>
        <dbReference type="ARBA" id="ARBA00008779"/>
    </source>
</evidence>
<evidence type="ECO:0000313" key="4">
    <source>
        <dbReference type="EMBL" id="SEO60286.1"/>
    </source>
</evidence>
<dbReference type="InterPro" id="IPR000917">
    <property type="entry name" value="Sulfatase_N"/>
</dbReference>
<evidence type="ECO:0000259" key="3">
    <source>
        <dbReference type="Pfam" id="PF00884"/>
    </source>
</evidence>
<evidence type="ECO:0000256" key="2">
    <source>
        <dbReference type="PIRSR" id="PIRSR600917-52"/>
    </source>
</evidence>
<dbReference type="SUPFAM" id="SSF53649">
    <property type="entry name" value="Alkaline phosphatase-like"/>
    <property type="match status" value="1"/>
</dbReference>